<sequence length="781" mass="84326">MKHITLILVALFTFNFVGGQTNLAKEDIAIIGVNTDNEDFTVLLRTDITAGTTIYFSDNEVNASGTGLNNSNEGIVLFTASVDYSCGTVLSFITNSSEFTIVDNTFQLANNTGEVVLAFQGYNSSTLEWTTFLHANTQPGITLPTGFTTADIVDGSADNREYIGSKSIPSWADLNNISNYHESNNYSAVTLNTTNFTCSPCSSTVTWSAGAWSNGTGPDLTTAAIISDDFDTGNGGNETSFSACSLTVNSGAILTVNNNTFIEVENDVTVDGEIFVASSGNFVQNDDTGSFSLGASGVARVNKVTPFKSKWYYYTYWSSPVVDETIEDAFPLVDGDRRFWFNAANFKDTDGDDVDEEGDDWQYAYRNDTMIPGVGYASTEARSFGGPFGGGSTGTATFEGEFNTGDVSVLIDFDPTNPGMKWNFIGNPYPSAIDFDLFFAENSGIVEGAAYFWSQASPPSSSNAGNQQLNFSTNDYAMYASGSGLGTAGASGSIPNNFVPSAQGFFIEGNTIGTAKFTNAMRVASTTSNNLFFKGSTKSQKTSTRDPLENRIWINLTSDNGVFNQIAVAYVENATHNDDGSAFDAVRIVTKETPAALYSIIENCDKKFAIQGKNINSINEDETITLGFKTKIKVATLYSLSIAKMEGDFLNSHSVFVKDKLLNKVHDLTVCDYTFTSETGEFNNRFEIVFKADALSTTDISADPSLLKIVELDNDNVQFTAPNGLGIKTVSVFDLFGRQLYQFNGQNDTEVFNLSNLSSAVFVAKVELSNGTVISKKAIKK</sequence>
<dbReference type="NCBIfam" id="TIGR04183">
    <property type="entry name" value="Por_Secre_tail"/>
    <property type="match status" value="1"/>
</dbReference>
<evidence type="ECO:0000313" key="2">
    <source>
        <dbReference type="EMBL" id="NJX16002.1"/>
    </source>
</evidence>
<keyword evidence="1" id="KW-0732">Signal</keyword>
<evidence type="ECO:0000313" key="3">
    <source>
        <dbReference type="Proteomes" id="UP000760545"/>
    </source>
</evidence>
<proteinExistence type="predicted"/>
<name>A0ABX1DD51_9FLAO</name>
<dbReference type="InterPro" id="IPR026444">
    <property type="entry name" value="Secre_tail"/>
</dbReference>
<organism evidence="2 3">
    <name type="scientific">Tamlana crocina</name>
    <dbReference type="NCBI Taxonomy" id="393006"/>
    <lineage>
        <taxon>Bacteria</taxon>
        <taxon>Pseudomonadati</taxon>
        <taxon>Bacteroidota</taxon>
        <taxon>Flavobacteriia</taxon>
        <taxon>Flavobacteriales</taxon>
        <taxon>Flavobacteriaceae</taxon>
        <taxon>Tamlana</taxon>
    </lineage>
</organism>
<keyword evidence="3" id="KW-1185">Reference proteome</keyword>
<accession>A0ABX1DD51</accession>
<reference evidence="2 3" key="1">
    <citation type="submission" date="2020-03" db="EMBL/GenBank/DDBJ databases">
        <title>Tamlana sp. nov, isolated from XXX.</title>
        <authorList>
            <person name="Cao W.R."/>
        </authorList>
    </citation>
    <scope>NUCLEOTIDE SEQUENCE [LARGE SCALE GENOMIC DNA]</scope>
    <source>
        <strain evidence="2 3">HST1-43</strain>
    </source>
</reference>
<comment type="caution">
    <text evidence="2">The sequence shown here is derived from an EMBL/GenBank/DDBJ whole genome shotgun (WGS) entry which is preliminary data.</text>
</comment>
<dbReference type="RefSeq" id="WP_167918244.1">
    <property type="nucleotide sequence ID" value="NZ_JAAVJS010000014.1"/>
</dbReference>
<gene>
    <name evidence="2" type="ORF">HC176_10935</name>
</gene>
<dbReference type="Proteomes" id="UP000760545">
    <property type="component" value="Unassembled WGS sequence"/>
</dbReference>
<dbReference type="EMBL" id="JAAVJS010000014">
    <property type="protein sequence ID" value="NJX16002.1"/>
    <property type="molecule type" value="Genomic_DNA"/>
</dbReference>
<protein>
    <submittedName>
        <fullName evidence="2">T9SS type A sorting domain-containing protein</fullName>
    </submittedName>
</protein>
<evidence type="ECO:0000256" key="1">
    <source>
        <dbReference type="ARBA" id="ARBA00022729"/>
    </source>
</evidence>